<dbReference type="Gene3D" id="3.30.1490.300">
    <property type="match status" value="1"/>
</dbReference>
<name>A0ABW4LD34_9MICO</name>
<dbReference type="RefSeq" id="WP_377933164.1">
    <property type="nucleotide sequence ID" value="NZ_JBHUEA010000007.1"/>
</dbReference>
<dbReference type="InterPro" id="IPR043129">
    <property type="entry name" value="ATPase_NBD"/>
</dbReference>
<dbReference type="PIRSF" id="PIRSF019169">
    <property type="entry name" value="PilM"/>
    <property type="match status" value="1"/>
</dbReference>
<dbReference type="InterPro" id="IPR003494">
    <property type="entry name" value="SHS2_FtsA"/>
</dbReference>
<evidence type="ECO:0000313" key="3">
    <source>
        <dbReference type="Proteomes" id="UP001597347"/>
    </source>
</evidence>
<protein>
    <submittedName>
        <fullName evidence="2">Type IV pilus assembly protein PilM</fullName>
    </submittedName>
</protein>
<evidence type="ECO:0000313" key="2">
    <source>
        <dbReference type="EMBL" id="MFD1721175.1"/>
    </source>
</evidence>
<dbReference type="Pfam" id="PF11104">
    <property type="entry name" value="PilM_2"/>
    <property type="match status" value="1"/>
</dbReference>
<dbReference type="InterPro" id="IPR050696">
    <property type="entry name" value="FtsA/MreB"/>
</dbReference>
<gene>
    <name evidence="2" type="primary">pilM</name>
    <name evidence="2" type="ORF">ACFSBI_06390</name>
</gene>
<feature type="domain" description="SHS2" evidence="1">
    <location>
        <begin position="5"/>
        <end position="173"/>
    </location>
</feature>
<keyword evidence="3" id="KW-1185">Reference proteome</keyword>
<dbReference type="Gene3D" id="3.30.420.40">
    <property type="match status" value="2"/>
</dbReference>
<sequence>MAKSIVGLDFGHGVIRAAEVSPGGRQRPVLHRYHEVEVPVDAIREGVVADTPAVVAALKWLWAVGGFSTKRVVLGMGSQQVLIRELVLPSMPMAHLRETLAFRVQDMLPLPVEHAVLDYYPVEEVEHEGEPHLRGLLVAATRESVAANTSAAAAAGLKVVDVDLIPFAVIRSHVDEDLAGVKVYLHVGAVSTNVIVAERGVPQFVRMLPSGGNDLTAALADRLGVRADRADELKRRFGLVADEEVPESRLTADVSAEAARDLVQAVASTIAFYQNGHPEDHVDGVVLSGGGAMLRGLSAEIAEHTGLPVTVSRPDGRFTVGARIDEPSFVAAGAAPAVALGLTVGSAA</sequence>
<dbReference type="CDD" id="cd24049">
    <property type="entry name" value="ASKHA_NBD_PilM"/>
    <property type="match status" value="1"/>
</dbReference>
<comment type="caution">
    <text evidence="2">The sequence shown here is derived from an EMBL/GenBank/DDBJ whole genome shotgun (WGS) entry which is preliminary data.</text>
</comment>
<proteinExistence type="predicted"/>
<dbReference type="Proteomes" id="UP001597347">
    <property type="component" value="Unassembled WGS sequence"/>
</dbReference>
<dbReference type="SUPFAM" id="SSF53067">
    <property type="entry name" value="Actin-like ATPase domain"/>
    <property type="match status" value="2"/>
</dbReference>
<dbReference type="PANTHER" id="PTHR32432">
    <property type="entry name" value="CELL DIVISION PROTEIN FTSA-RELATED"/>
    <property type="match status" value="1"/>
</dbReference>
<evidence type="ECO:0000259" key="1">
    <source>
        <dbReference type="SMART" id="SM00842"/>
    </source>
</evidence>
<organism evidence="2 3">
    <name type="scientific">Amnibacterium endophyticum</name>
    <dbReference type="NCBI Taxonomy" id="2109337"/>
    <lineage>
        <taxon>Bacteria</taxon>
        <taxon>Bacillati</taxon>
        <taxon>Actinomycetota</taxon>
        <taxon>Actinomycetes</taxon>
        <taxon>Micrococcales</taxon>
        <taxon>Microbacteriaceae</taxon>
        <taxon>Amnibacterium</taxon>
    </lineage>
</organism>
<dbReference type="NCBIfam" id="TIGR01175">
    <property type="entry name" value="pilM"/>
    <property type="match status" value="1"/>
</dbReference>
<reference evidence="3" key="1">
    <citation type="journal article" date="2019" name="Int. J. Syst. Evol. Microbiol.">
        <title>The Global Catalogue of Microorganisms (GCM) 10K type strain sequencing project: providing services to taxonomists for standard genome sequencing and annotation.</title>
        <authorList>
            <consortium name="The Broad Institute Genomics Platform"/>
            <consortium name="The Broad Institute Genome Sequencing Center for Infectious Disease"/>
            <person name="Wu L."/>
            <person name="Ma J."/>
        </authorList>
    </citation>
    <scope>NUCLEOTIDE SEQUENCE [LARGE SCALE GENOMIC DNA]</scope>
    <source>
        <strain evidence="3">CGMCC 1.12471</strain>
    </source>
</reference>
<dbReference type="SMART" id="SM00842">
    <property type="entry name" value="FtsA"/>
    <property type="match status" value="1"/>
</dbReference>
<accession>A0ABW4LD34</accession>
<dbReference type="PANTHER" id="PTHR32432:SF3">
    <property type="entry name" value="ETHANOLAMINE UTILIZATION PROTEIN EUTJ"/>
    <property type="match status" value="1"/>
</dbReference>
<dbReference type="EMBL" id="JBHUEA010000007">
    <property type="protein sequence ID" value="MFD1721175.1"/>
    <property type="molecule type" value="Genomic_DNA"/>
</dbReference>
<dbReference type="InterPro" id="IPR005883">
    <property type="entry name" value="PilM"/>
</dbReference>